<gene>
    <name evidence="3" type="ORF">ACFOM9_09545</name>
</gene>
<proteinExistence type="predicted"/>
<organism evidence="3 4">
    <name type="scientific">Luteimonas notoginsengisoli</name>
    <dbReference type="NCBI Taxonomy" id="1578200"/>
    <lineage>
        <taxon>Bacteria</taxon>
        <taxon>Pseudomonadati</taxon>
        <taxon>Pseudomonadota</taxon>
        <taxon>Gammaproteobacteria</taxon>
        <taxon>Lysobacterales</taxon>
        <taxon>Lysobacteraceae</taxon>
        <taxon>Luteimonas</taxon>
    </lineage>
</organism>
<dbReference type="Proteomes" id="UP001595724">
    <property type="component" value="Unassembled WGS sequence"/>
</dbReference>
<keyword evidence="4" id="KW-1185">Reference proteome</keyword>
<feature type="signal peptide" evidence="2">
    <location>
        <begin position="1"/>
        <end position="25"/>
    </location>
</feature>
<dbReference type="EMBL" id="JBHRYF010000008">
    <property type="protein sequence ID" value="MFC3660308.1"/>
    <property type="molecule type" value="Genomic_DNA"/>
</dbReference>
<evidence type="ECO:0000313" key="3">
    <source>
        <dbReference type="EMBL" id="MFC3660308.1"/>
    </source>
</evidence>
<evidence type="ECO:0000313" key="4">
    <source>
        <dbReference type="Proteomes" id="UP001595724"/>
    </source>
</evidence>
<comment type="caution">
    <text evidence="3">The sequence shown here is derived from an EMBL/GenBank/DDBJ whole genome shotgun (WGS) entry which is preliminary data.</text>
</comment>
<evidence type="ECO:0000256" key="1">
    <source>
        <dbReference type="SAM" id="MobiDB-lite"/>
    </source>
</evidence>
<evidence type="ECO:0000256" key="2">
    <source>
        <dbReference type="SAM" id="SignalP"/>
    </source>
</evidence>
<feature type="region of interest" description="Disordered" evidence="1">
    <location>
        <begin position="25"/>
        <end position="48"/>
    </location>
</feature>
<accession>A0ABV7UUC2</accession>
<reference evidence="4" key="1">
    <citation type="journal article" date="2019" name="Int. J. Syst. Evol. Microbiol.">
        <title>The Global Catalogue of Microorganisms (GCM) 10K type strain sequencing project: providing services to taxonomists for standard genome sequencing and annotation.</title>
        <authorList>
            <consortium name="The Broad Institute Genomics Platform"/>
            <consortium name="The Broad Institute Genome Sequencing Center for Infectious Disease"/>
            <person name="Wu L."/>
            <person name="Ma J."/>
        </authorList>
    </citation>
    <scope>NUCLEOTIDE SEQUENCE [LARGE SCALE GENOMIC DNA]</scope>
    <source>
        <strain evidence="4">KCTC 42211</strain>
    </source>
</reference>
<dbReference type="RefSeq" id="WP_386709528.1">
    <property type="nucleotide sequence ID" value="NZ_JBHRYF010000008.1"/>
</dbReference>
<name>A0ABV7UUC2_9GAMM</name>
<evidence type="ECO:0008006" key="5">
    <source>
        <dbReference type="Google" id="ProtNLM"/>
    </source>
</evidence>
<protein>
    <recommendedName>
        <fullName evidence="5">Lipoprotein</fullName>
    </recommendedName>
</protein>
<keyword evidence="2" id="KW-0732">Signal</keyword>
<feature type="compositionally biased region" description="Pro residues" evidence="1">
    <location>
        <begin position="26"/>
        <end position="38"/>
    </location>
</feature>
<feature type="chain" id="PRO_5046870604" description="Lipoprotein" evidence="2">
    <location>
        <begin position="26"/>
        <end position="75"/>
    </location>
</feature>
<sequence length="75" mass="7391">MSIPSAPGATIACALLLALSCAACTRPPPPPPEQPPEPQAQAEVRKTIPAPLDRANASQGAAAKQGGAIVVALIG</sequence>